<dbReference type="PANTHER" id="PTHR45737:SF6">
    <property type="entry name" value="VON WILLEBRAND FACTOR A DOMAIN-CONTAINING PROTEIN 5A"/>
    <property type="match status" value="1"/>
</dbReference>
<protein>
    <submittedName>
        <fullName evidence="4">Related to Vault poly[ADP-ribose] polymerase</fullName>
    </submittedName>
</protein>
<dbReference type="InterPro" id="IPR002035">
    <property type="entry name" value="VWF_A"/>
</dbReference>
<gene>
    <name evidence="4" type="ORF">PIIN_03285</name>
</gene>
<dbReference type="SUPFAM" id="SSF53300">
    <property type="entry name" value="vWA-like"/>
    <property type="match status" value="1"/>
</dbReference>
<feature type="region of interest" description="Disordered" evidence="1">
    <location>
        <begin position="646"/>
        <end position="732"/>
    </location>
</feature>
<dbReference type="SMART" id="SM00609">
    <property type="entry name" value="VIT"/>
    <property type="match status" value="1"/>
</dbReference>
<feature type="domain" description="VIT" evidence="3">
    <location>
        <begin position="6"/>
        <end position="136"/>
    </location>
</feature>
<dbReference type="EMBL" id="CAFZ01000054">
    <property type="protein sequence ID" value="CCA69385.1"/>
    <property type="molecule type" value="Genomic_DNA"/>
</dbReference>
<dbReference type="AlphaFoldDB" id="G4TDJ2"/>
<dbReference type="PROSITE" id="PS51468">
    <property type="entry name" value="VIT"/>
    <property type="match status" value="1"/>
</dbReference>
<dbReference type="InParanoid" id="G4TDJ2"/>
<dbReference type="OMA" id="YSSMPCP"/>
<evidence type="ECO:0000313" key="5">
    <source>
        <dbReference type="Proteomes" id="UP000007148"/>
    </source>
</evidence>
<organism evidence="4 5">
    <name type="scientific">Serendipita indica (strain DSM 11827)</name>
    <name type="common">Root endophyte fungus</name>
    <name type="synonym">Piriformospora indica</name>
    <dbReference type="NCBI Taxonomy" id="1109443"/>
    <lineage>
        <taxon>Eukaryota</taxon>
        <taxon>Fungi</taxon>
        <taxon>Dikarya</taxon>
        <taxon>Basidiomycota</taxon>
        <taxon>Agaricomycotina</taxon>
        <taxon>Agaricomycetes</taxon>
        <taxon>Sebacinales</taxon>
        <taxon>Serendipitaceae</taxon>
        <taxon>Serendipita</taxon>
    </lineage>
</organism>
<evidence type="ECO:0000259" key="3">
    <source>
        <dbReference type="PROSITE" id="PS51468"/>
    </source>
</evidence>
<accession>G4TDJ2</accession>
<keyword evidence="5" id="KW-1185">Reference proteome</keyword>
<feature type="compositionally biased region" description="Pro residues" evidence="1">
    <location>
        <begin position="695"/>
        <end position="709"/>
    </location>
</feature>
<evidence type="ECO:0000256" key="1">
    <source>
        <dbReference type="SAM" id="MobiDB-lite"/>
    </source>
</evidence>
<dbReference type="PROSITE" id="PS50234">
    <property type="entry name" value="VWFA"/>
    <property type="match status" value="1"/>
</dbReference>
<dbReference type="InterPro" id="IPR013694">
    <property type="entry name" value="VIT"/>
</dbReference>
<name>G4TDJ2_SERID</name>
<dbReference type="Pfam" id="PF13768">
    <property type="entry name" value="VWA_3"/>
    <property type="match status" value="1"/>
</dbReference>
<dbReference type="Gene3D" id="3.40.50.410">
    <property type="entry name" value="von Willebrand factor, type A domain"/>
    <property type="match status" value="1"/>
</dbReference>
<feature type="domain" description="VWFA" evidence="2">
    <location>
        <begin position="270"/>
        <end position="461"/>
    </location>
</feature>
<dbReference type="HOGENOM" id="CLU_003826_0_1_1"/>
<dbReference type="OrthoDB" id="1729737at2759"/>
<reference evidence="4 5" key="1">
    <citation type="journal article" date="2011" name="PLoS Pathog.">
        <title>Endophytic Life Strategies Decoded by Genome and Transcriptome Analyses of the Mutualistic Root Symbiont Piriformospora indica.</title>
        <authorList>
            <person name="Zuccaro A."/>
            <person name="Lahrmann U."/>
            <person name="Guldener U."/>
            <person name="Langen G."/>
            <person name="Pfiffi S."/>
            <person name="Biedenkopf D."/>
            <person name="Wong P."/>
            <person name="Samans B."/>
            <person name="Grimm C."/>
            <person name="Basiewicz M."/>
            <person name="Murat C."/>
            <person name="Martin F."/>
            <person name="Kogel K.H."/>
        </authorList>
    </citation>
    <scope>NUCLEOTIDE SEQUENCE [LARGE SCALE GENOMIC DNA]</scope>
    <source>
        <strain evidence="4 5">DSM 11827</strain>
    </source>
</reference>
<comment type="caution">
    <text evidence="4">The sequence shown here is derived from an EMBL/GenBank/DDBJ whole genome shotgun (WGS) entry which is preliminary data.</text>
</comment>
<dbReference type="eggNOG" id="ENOG502QRPK">
    <property type="taxonomic scope" value="Eukaryota"/>
</dbReference>
<dbReference type="Pfam" id="PF08487">
    <property type="entry name" value="VIT"/>
    <property type="match status" value="1"/>
</dbReference>
<sequence>MSSKVICGLIPVLKDALANYPLVKATCTYRVADVYTSAELVQEYYSADSNPVLDIAYVFPLPPSAAVCGFKAIIDGTKVINGVVKEKEQAKQEYQKAVSQGRTAGLLEKAHADVFRVSLGNIKPSQRVAVHISFISIIPSNGESPNDLRLTIPTTIAERYGELPVDIPGYNSENTFALTVDIQMTAPITAISSPTHPLSVSLGGSNGTTPNVATVSFNDSTTLKQDIVVVIAVQNLDRPRCTLERKSEETNAFALTLVPKFDLPSVQSQEYTFLVDRSGSMEGSRIESVKNALQIMLRSLPRKKTTFNIISFGSSHKKLWDNSREYSSESVAEASAAVEGFSADFGGTELQSALRAAYGSKSRSHPDHPPSTAVFVLTDGDSWDLRGVTSTVKAATDQSRKEGHLLRTFVLGVGDSVAVSTCEAMARAGLGVAVFVGSNEKPDAKLVNLLRAARGGVLDNISIDWGREEHFELIDGKSTSEGETSRIMQAPSLDKLSVPMYPGFRCSVFAITPRSSTEPSISHIRLKGDILGQDVALEVLVQITEAHASNALRNDFIHTLAARAIIEELEDKETIADTRDEVVRLGVKYSLATSATSFIAVSEDTTLTTLDSASDGNLQQERVDDTIFIDYESVTMASEVSEEYEMEESDNDMGFGLFDDDEPVASYGPTSYDDQMSLPRMLAPSLSSVPNPGSSMPPPPGAPIPPPVFQPTSRSSNVLASPAPASISSPMVQSKGLASTTRGVEHIKVPPAPMPAPLTIATIARSQEFDGSFKSDPVTIQLLLSRKAIPSTPNTLEVLTGPERETVWMTLLVLCVLERFSSEEERASWHLLAEKANEYVSEVLMDLGIQKGEVEKMLGKLKEDASDALR</sequence>
<proteinExistence type="predicted"/>
<feature type="compositionally biased region" description="Low complexity" evidence="1">
    <location>
        <begin position="720"/>
        <end position="730"/>
    </location>
</feature>
<dbReference type="Proteomes" id="UP000007148">
    <property type="component" value="Unassembled WGS sequence"/>
</dbReference>
<evidence type="ECO:0000259" key="2">
    <source>
        <dbReference type="PROSITE" id="PS50234"/>
    </source>
</evidence>
<dbReference type="SMART" id="SM00327">
    <property type="entry name" value="VWA"/>
    <property type="match status" value="1"/>
</dbReference>
<dbReference type="STRING" id="1109443.G4TDJ2"/>
<dbReference type="InterPro" id="IPR036465">
    <property type="entry name" value="vWFA_dom_sf"/>
</dbReference>
<evidence type="ECO:0000313" key="4">
    <source>
        <dbReference type="EMBL" id="CCA69385.1"/>
    </source>
</evidence>
<dbReference type="PANTHER" id="PTHR45737">
    <property type="entry name" value="VON WILLEBRAND FACTOR A DOMAIN-CONTAINING PROTEIN 5A"/>
    <property type="match status" value="1"/>
</dbReference>